<feature type="region of interest" description="Disordered" evidence="1">
    <location>
        <begin position="196"/>
        <end position="215"/>
    </location>
</feature>
<evidence type="ECO:0000256" key="1">
    <source>
        <dbReference type="SAM" id="MobiDB-lite"/>
    </source>
</evidence>
<dbReference type="Gene3D" id="1.10.520.40">
    <property type="entry name" value="CRISPR-associated protein Cse2"/>
    <property type="match status" value="1"/>
</dbReference>
<accession>A0A1H6E9W9</accession>
<reference evidence="3" key="1">
    <citation type="submission" date="2016-10" db="EMBL/GenBank/DDBJ databases">
        <authorList>
            <person name="Varghese N."/>
            <person name="Submissions S."/>
        </authorList>
    </citation>
    <scope>NUCLEOTIDE SEQUENCE [LARGE SCALE GENOMIC DNA]</scope>
    <source>
        <strain evidence="3">DSM 43163</strain>
    </source>
</reference>
<dbReference type="InterPro" id="IPR013382">
    <property type="entry name" value="CRISPR-assoc_prot_Cse2"/>
</dbReference>
<dbReference type="CDD" id="cd09731">
    <property type="entry name" value="Cse2_I-E"/>
    <property type="match status" value="1"/>
</dbReference>
<sequence>MTMASPARPRSVMELVGDVVEKRVAELQRGYLDDQSAAVAALAQLRRGAGKLPQDMPELWGVTGVELLFQDQALPDREASRAEAALFLAVTLYALHQQSRSDQRMHKAGIELGEAVRRLMSGGDIDEPIRRRFVRVGAATTPEVLAYRLREIVSLLRREAIPLDYARLARRLYQAQVPGGMQQVRQIWGRSFHAYRPQTSTTGTAGNGATNDKDA</sequence>
<dbReference type="RefSeq" id="WP_235018389.1">
    <property type="nucleotide sequence ID" value="NZ_FNVO01000041.1"/>
</dbReference>
<keyword evidence="3" id="KW-1185">Reference proteome</keyword>
<dbReference type="EMBL" id="FNVO01000041">
    <property type="protein sequence ID" value="SEG93899.1"/>
    <property type="molecule type" value="Genomic_DNA"/>
</dbReference>
<dbReference type="InterPro" id="IPR038287">
    <property type="entry name" value="Cse2_sf"/>
</dbReference>
<gene>
    <name evidence="2" type="ORF">SAMN04489712_14126</name>
</gene>
<name>A0A1H6E9W9_9ACTN</name>
<dbReference type="Proteomes" id="UP000236723">
    <property type="component" value="Unassembled WGS sequence"/>
</dbReference>
<dbReference type="AlphaFoldDB" id="A0A1H6E9W9"/>
<evidence type="ECO:0000313" key="2">
    <source>
        <dbReference type="EMBL" id="SEG93899.1"/>
    </source>
</evidence>
<feature type="compositionally biased region" description="Low complexity" evidence="1">
    <location>
        <begin position="201"/>
        <end position="215"/>
    </location>
</feature>
<organism evidence="2 3">
    <name type="scientific">Thermomonospora echinospora</name>
    <dbReference type="NCBI Taxonomy" id="1992"/>
    <lineage>
        <taxon>Bacteria</taxon>
        <taxon>Bacillati</taxon>
        <taxon>Actinomycetota</taxon>
        <taxon>Actinomycetes</taxon>
        <taxon>Streptosporangiales</taxon>
        <taxon>Thermomonosporaceae</taxon>
        <taxon>Thermomonospora</taxon>
    </lineage>
</organism>
<dbReference type="NCBIfam" id="TIGR02548">
    <property type="entry name" value="casB_cse2"/>
    <property type="match status" value="1"/>
</dbReference>
<evidence type="ECO:0000313" key="3">
    <source>
        <dbReference type="Proteomes" id="UP000236723"/>
    </source>
</evidence>
<proteinExistence type="predicted"/>
<protein>
    <submittedName>
        <fullName evidence="2">CRISPR system Cascade subunit CasB</fullName>
    </submittedName>
</protein>
<dbReference type="Pfam" id="PF09485">
    <property type="entry name" value="CRISPR_Cse2"/>
    <property type="match status" value="1"/>
</dbReference>